<organism evidence="5 6">
    <name type="scientific">Candidatus Roizmanbacteria bacterium RIFCSPLOWO2_02_FULL_38_10</name>
    <dbReference type="NCBI Taxonomy" id="1802074"/>
    <lineage>
        <taxon>Bacteria</taxon>
        <taxon>Candidatus Roizmaniibacteriota</taxon>
    </lineage>
</organism>
<name>A0A1F7JP21_9BACT</name>
<dbReference type="InterPro" id="IPR018265">
    <property type="entry name" value="Ribosomal_bL35_CS"/>
</dbReference>
<dbReference type="InterPro" id="IPR001706">
    <property type="entry name" value="Ribosomal_bL35"/>
</dbReference>
<dbReference type="Gene3D" id="4.10.410.60">
    <property type="match status" value="1"/>
</dbReference>
<dbReference type="InterPro" id="IPR037229">
    <property type="entry name" value="Ribosomal_bL35_sf"/>
</dbReference>
<comment type="caution">
    <text evidence="5">The sequence shown here is derived from an EMBL/GenBank/DDBJ whole genome shotgun (WGS) entry which is preliminary data.</text>
</comment>
<dbReference type="AlphaFoldDB" id="A0A1F7JP21"/>
<keyword evidence="3 4" id="KW-0687">Ribonucleoprotein</keyword>
<keyword evidence="2 4" id="KW-0689">Ribosomal protein</keyword>
<dbReference type="InterPro" id="IPR021137">
    <property type="entry name" value="Ribosomal_bL35-like"/>
</dbReference>
<dbReference type="STRING" id="1802074.A3J15_01505"/>
<dbReference type="GO" id="GO:0005840">
    <property type="term" value="C:ribosome"/>
    <property type="evidence" value="ECO:0007669"/>
    <property type="project" value="UniProtKB-KW"/>
</dbReference>
<evidence type="ECO:0000256" key="3">
    <source>
        <dbReference type="ARBA" id="ARBA00023274"/>
    </source>
</evidence>
<gene>
    <name evidence="4" type="primary">rpmI</name>
    <name evidence="5" type="ORF">A3J15_01505</name>
</gene>
<evidence type="ECO:0000256" key="2">
    <source>
        <dbReference type="ARBA" id="ARBA00022980"/>
    </source>
</evidence>
<dbReference type="Proteomes" id="UP000176376">
    <property type="component" value="Unassembled WGS sequence"/>
</dbReference>
<protein>
    <recommendedName>
        <fullName evidence="4">Large ribosomal subunit protein bL35</fullName>
    </recommendedName>
</protein>
<dbReference type="GO" id="GO:1990904">
    <property type="term" value="C:ribonucleoprotein complex"/>
    <property type="evidence" value="ECO:0007669"/>
    <property type="project" value="UniProtKB-KW"/>
</dbReference>
<dbReference type="NCBIfam" id="TIGR00001">
    <property type="entry name" value="rpmI_bact"/>
    <property type="match status" value="1"/>
</dbReference>
<dbReference type="Pfam" id="PF01632">
    <property type="entry name" value="Ribosomal_L35p"/>
    <property type="match status" value="1"/>
</dbReference>
<proteinExistence type="inferred from homology"/>
<evidence type="ECO:0000256" key="1">
    <source>
        <dbReference type="ARBA" id="ARBA00006598"/>
    </source>
</evidence>
<dbReference type="GO" id="GO:0006412">
    <property type="term" value="P:translation"/>
    <property type="evidence" value="ECO:0007669"/>
    <property type="project" value="UniProtKB-UniRule"/>
</dbReference>
<dbReference type="PROSITE" id="PS00936">
    <property type="entry name" value="RIBOSOMAL_L35"/>
    <property type="match status" value="1"/>
</dbReference>
<accession>A0A1F7JP21</accession>
<dbReference type="HAMAP" id="MF_00514">
    <property type="entry name" value="Ribosomal_bL35"/>
    <property type="match status" value="1"/>
</dbReference>
<dbReference type="EMBL" id="MGAY01000004">
    <property type="protein sequence ID" value="OGK57385.1"/>
    <property type="molecule type" value="Genomic_DNA"/>
</dbReference>
<evidence type="ECO:0000313" key="6">
    <source>
        <dbReference type="Proteomes" id="UP000176376"/>
    </source>
</evidence>
<dbReference type="SUPFAM" id="SSF143034">
    <property type="entry name" value="L35p-like"/>
    <property type="match status" value="1"/>
</dbReference>
<dbReference type="GO" id="GO:0003735">
    <property type="term" value="F:structural constituent of ribosome"/>
    <property type="evidence" value="ECO:0007669"/>
    <property type="project" value="InterPro"/>
</dbReference>
<comment type="similarity">
    <text evidence="1 4">Belongs to the bacterial ribosomal protein bL35 family.</text>
</comment>
<evidence type="ECO:0000313" key="5">
    <source>
        <dbReference type="EMBL" id="OGK57385.1"/>
    </source>
</evidence>
<sequence length="61" mass="7172">MKTRKSAIKRFKITKKGKLLHRSLGRRHLKSNKSKKRLRSLKTIKVLQGRTAKKVKKMMGK</sequence>
<reference evidence="5 6" key="1">
    <citation type="journal article" date="2016" name="Nat. Commun.">
        <title>Thousands of microbial genomes shed light on interconnected biogeochemical processes in an aquifer system.</title>
        <authorList>
            <person name="Anantharaman K."/>
            <person name="Brown C.T."/>
            <person name="Hug L.A."/>
            <person name="Sharon I."/>
            <person name="Castelle C.J."/>
            <person name="Probst A.J."/>
            <person name="Thomas B.C."/>
            <person name="Singh A."/>
            <person name="Wilkins M.J."/>
            <person name="Karaoz U."/>
            <person name="Brodie E.L."/>
            <person name="Williams K.H."/>
            <person name="Hubbard S.S."/>
            <person name="Banfield J.F."/>
        </authorList>
    </citation>
    <scope>NUCLEOTIDE SEQUENCE [LARGE SCALE GENOMIC DNA]</scope>
</reference>
<evidence type="ECO:0000256" key="4">
    <source>
        <dbReference type="HAMAP-Rule" id="MF_00514"/>
    </source>
</evidence>